<evidence type="ECO:0000256" key="8">
    <source>
        <dbReference type="PROSITE-ProRule" id="PRU01091"/>
    </source>
</evidence>
<dbReference type="InterPro" id="IPR036388">
    <property type="entry name" value="WH-like_DNA-bd_sf"/>
</dbReference>
<dbReference type="SUPFAM" id="SSF52172">
    <property type="entry name" value="CheY-like"/>
    <property type="match status" value="1"/>
</dbReference>
<dbReference type="InterPro" id="IPR016032">
    <property type="entry name" value="Sig_transdc_resp-reg_C-effctor"/>
</dbReference>
<evidence type="ECO:0000259" key="9">
    <source>
        <dbReference type="PROSITE" id="PS50110"/>
    </source>
</evidence>
<feature type="DNA-binding region" description="OmpR/PhoB-type" evidence="8">
    <location>
        <begin position="127"/>
        <end position="225"/>
    </location>
</feature>
<dbReference type="InterPro" id="IPR011006">
    <property type="entry name" value="CheY-like_superfamily"/>
</dbReference>
<dbReference type="GO" id="GO:0000156">
    <property type="term" value="F:phosphorelay response regulator activity"/>
    <property type="evidence" value="ECO:0007669"/>
    <property type="project" value="TreeGrafter"/>
</dbReference>
<evidence type="ECO:0000256" key="3">
    <source>
        <dbReference type="ARBA" id="ARBA00023012"/>
    </source>
</evidence>
<dbReference type="SMART" id="SM00448">
    <property type="entry name" value="REC"/>
    <property type="match status" value="1"/>
</dbReference>
<sequence length="228" mass="25986">MHILVVEDDRDIALIVKEHLGDIGYQVTWASTGTEGLEEVSRRAFDLVLVDLMLPEMDGFDLCHHIRMKSSVPLLIISAKSSDKDKVKGLELGADDYLTKPFSLKELEARVHSHIRRYHQYQPELSADEMAFEGLVIQKSAQRVFTEEEVVLTAKEFELLLLLASNPGRTFTKAEIYEHVWQQSSGIDEHTVTVHIRKLWTKLNDPAKSPKWLETAWGTGYRFIGTPV</sequence>
<dbReference type="GO" id="GO:0032993">
    <property type="term" value="C:protein-DNA complex"/>
    <property type="evidence" value="ECO:0007669"/>
    <property type="project" value="TreeGrafter"/>
</dbReference>
<keyword evidence="12" id="KW-1185">Reference proteome</keyword>
<keyword evidence="2 7" id="KW-0597">Phosphoprotein</keyword>
<evidence type="ECO:0000256" key="6">
    <source>
        <dbReference type="ARBA" id="ARBA00023163"/>
    </source>
</evidence>
<feature type="modified residue" description="4-aspartylphosphate" evidence="7">
    <location>
        <position position="51"/>
    </location>
</feature>
<comment type="caution">
    <text evidence="11">The sequence shown here is derived from an EMBL/GenBank/DDBJ whole genome shotgun (WGS) entry which is preliminary data.</text>
</comment>
<dbReference type="OrthoDB" id="9790442at2"/>
<dbReference type="Pfam" id="PF00072">
    <property type="entry name" value="Response_reg"/>
    <property type="match status" value="1"/>
</dbReference>
<organism evidence="11 12">
    <name type="scientific">Salsuginibacillus halophilus</name>
    <dbReference type="NCBI Taxonomy" id="517424"/>
    <lineage>
        <taxon>Bacteria</taxon>
        <taxon>Bacillati</taxon>
        <taxon>Bacillota</taxon>
        <taxon>Bacilli</taxon>
        <taxon>Bacillales</taxon>
        <taxon>Bacillaceae</taxon>
        <taxon>Salsuginibacillus</taxon>
    </lineage>
</organism>
<dbReference type="SUPFAM" id="SSF46894">
    <property type="entry name" value="C-terminal effector domain of the bipartite response regulators"/>
    <property type="match status" value="1"/>
</dbReference>
<keyword evidence="5 8" id="KW-0238">DNA-binding</keyword>
<dbReference type="EMBL" id="PYAV01000012">
    <property type="protein sequence ID" value="PSL42975.1"/>
    <property type="molecule type" value="Genomic_DNA"/>
</dbReference>
<protein>
    <submittedName>
        <fullName evidence="11">DNA-binding response OmpR family regulator</fullName>
    </submittedName>
</protein>
<dbReference type="PROSITE" id="PS50110">
    <property type="entry name" value="RESPONSE_REGULATORY"/>
    <property type="match status" value="1"/>
</dbReference>
<dbReference type="Gene3D" id="3.40.50.2300">
    <property type="match status" value="1"/>
</dbReference>
<evidence type="ECO:0000313" key="11">
    <source>
        <dbReference type="EMBL" id="PSL42975.1"/>
    </source>
</evidence>
<accession>A0A2P8H9S7</accession>
<evidence type="ECO:0000256" key="4">
    <source>
        <dbReference type="ARBA" id="ARBA00023015"/>
    </source>
</evidence>
<dbReference type="InterPro" id="IPR001789">
    <property type="entry name" value="Sig_transdc_resp-reg_receiver"/>
</dbReference>
<keyword evidence="6" id="KW-0804">Transcription</keyword>
<dbReference type="CDD" id="cd00383">
    <property type="entry name" value="trans_reg_C"/>
    <property type="match status" value="1"/>
</dbReference>
<dbReference type="AlphaFoldDB" id="A0A2P8H9S7"/>
<dbReference type="Proteomes" id="UP000242310">
    <property type="component" value="Unassembled WGS sequence"/>
</dbReference>
<dbReference type="CDD" id="cd17574">
    <property type="entry name" value="REC_OmpR"/>
    <property type="match status" value="1"/>
</dbReference>
<gene>
    <name evidence="11" type="ORF">B0H94_11258</name>
</gene>
<reference evidence="11 12" key="1">
    <citation type="submission" date="2018-03" db="EMBL/GenBank/DDBJ databases">
        <title>Genomic Encyclopedia of Type Strains, Phase III (KMG-III): the genomes of soil and plant-associated and newly described type strains.</title>
        <authorList>
            <person name="Whitman W."/>
        </authorList>
    </citation>
    <scope>NUCLEOTIDE SEQUENCE [LARGE SCALE GENOMIC DNA]</scope>
    <source>
        <strain evidence="11 12">CGMCC 1.07653</strain>
    </source>
</reference>
<dbReference type="GO" id="GO:0000976">
    <property type="term" value="F:transcription cis-regulatory region binding"/>
    <property type="evidence" value="ECO:0007669"/>
    <property type="project" value="TreeGrafter"/>
</dbReference>
<evidence type="ECO:0000313" key="12">
    <source>
        <dbReference type="Proteomes" id="UP000242310"/>
    </source>
</evidence>
<evidence type="ECO:0000259" key="10">
    <source>
        <dbReference type="PROSITE" id="PS51755"/>
    </source>
</evidence>
<dbReference type="GO" id="GO:0006355">
    <property type="term" value="P:regulation of DNA-templated transcription"/>
    <property type="evidence" value="ECO:0007669"/>
    <property type="project" value="InterPro"/>
</dbReference>
<evidence type="ECO:0000256" key="5">
    <source>
        <dbReference type="ARBA" id="ARBA00023125"/>
    </source>
</evidence>
<dbReference type="RefSeq" id="WP_106589511.1">
    <property type="nucleotide sequence ID" value="NZ_PYAV01000012.1"/>
</dbReference>
<feature type="domain" description="OmpR/PhoB-type" evidence="10">
    <location>
        <begin position="127"/>
        <end position="225"/>
    </location>
</feature>
<feature type="domain" description="Response regulatory" evidence="9">
    <location>
        <begin position="2"/>
        <end position="115"/>
    </location>
</feature>
<keyword evidence="4" id="KW-0805">Transcription regulation</keyword>
<keyword evidence="3" id="KW-0902">Two-component regulatory system</keyword>
<dbReference type="SMART" id="SM00862">
    <property type="entry name" value="Trans_reg_C"/>
    <property type="match status" value="1"/>
</dbReference>
<dbReference type="PANTHER" id="PTHR48111:SF40">
    <property type="entry name" value="PHOSPHATE REGULON TRANSCRIPTIONAL REGULATORY PROTEIN PHOB"/>
    <property type="match status" value="1"/>
</dbReference>
<evidence type="ECO:0000256" key="2">
    <source>
        <dbReference type="ARBA" id="ARBA00022553"/>
    </source>
</evidence>
<dbReference type="GO" id="GO:0005829">
    <property type="term" value="C:cytosol"/>
    <property type="evidence" value="ECO:0007669"/>
    <property type="project" value="TreeGrafter"/>
</dbReference>
<dbReference type="InterPro" id="IPR001867">
    <property type="entry name" value="OmpR/PhoB-type_DNA-bd"/>
</dbReference>
<dbReference type="Pfam" id="PF00486">
    <property type="entry name" value="Trans_reg_C"/>
    <property type="match status" value="1"/>
</dbReference>
<dbReference type="Gene3D" id="1.10.10.10">
    <property type="entry name" value="Winged helix-like DNA-binding domain superfamily/Winged helix DNA-binding domain"/>
    <property type="match status" value="1"/>
</dbReference>
<name>A0A2P8H9S7_9BACI</name>
<dbReference type="PROSITE" id="PS51755">
    <property type="entry name" value="OMPR_PHOB"/>
    <property type="match status" value="1"/>
</dbReference>
<proteinExistence type="predicted"/>
<evidence type="ECO:0000256" key="1">
    <source>
        <dbReference type="ARBA" id="ARBA00004496"/>
    </source>
</evidence>
<dbReference type="PANTHER" id="PTHR48111">
    <property type="entry name" value="REGULATOR OF RPOS"/>
    <property type="match status" value="1"/>
</dbReference>
<dbReference type="Gene3D" id="6.10.250.690">
    <property type="match status" value="1"/>
</dbReference>
<dbReference type="InterPro" id="IPR039420">
    <property type="entry name" value="WalR-like"/>
</dbReference>
<evidence type="ECO:0000256" key="7">
    <source>
        <dbReference type="PROSITE-ProRule" id="PRU00169"/>
    </source>
</evidence>
<comment type="subcellular location">
    <subcellularLocation>
        <location evidence="1">Cytoplasm</location>
    </subcellularLocation>
</comment>